<keyword evidence="1" id="KW-0812">Transmembrane</keyword>
<protein>
    <submittedName>
        <fullName evidence="3">DUF2752 domain-containing protein</fullName>
    </submittedName>
</protein>
<sequence>MARRLLGPGAVVVVAASVVSYVGAVDPNVDGHYPTCPFLALTGYQCPGCGSLRTIHALAHGHVREALGLNVLAVAMLPVLAFFFVRWTAARVRDRPARARAGDPRLIWALFGGIVLFWVLRNLPFGSFLAA</sequence>
<keyword evidence="1" id="KW-0472">Membrane</keyword>
<feature type="transmembrane region" description="Helical" evidence="1">
    <location>
        <begin position="66"/>
        <end position="85"/>
    </location>
</feature>
<keyword evidence="1" id="KW-1133">Transmembrane helix</keyword>
<name>A0ABW2XXG7_9ACTN</name>
<keyword evidence="2" id="KW-0732">Signal</keyword>
<reference evidence="4" key="1">
    <citation type="journal article" date="2019" name="Int. J. Syst. Evol. Microbiol.">
        <title>The Global Catalogue of Microorganisms (GCM) 10K type strain sequencing project: providing services to taxonomists for standard genome sequencing and annotation.</title>
        <authorList>
            <consortium name="The Broad Institute Genomics Platform"/>
            <consortium name="The Broad Institute Genome Sequencing Center for Infectious Disease"/>
            <person name="Wu L."/>
            <person name="Ma J."/>
        </authorList>
    </citation>
    <scope>NUCLEOTIDE SEQUENCE [LARGE SCALE GENOMIC DNA]</scope>
    <source>
        <strain evidence="4">JCM 9371</strain>
    </source>
</reference>
<dbReference type="Pfam" id="PF10825">
    <property type="entry name" value="DUF2752"/>
    <property type="match status" value="1"/>
</dbReference>
<feature type="signal peptide" evidence="2">
    <location>
        <begin position="1"/>
        <end position="24"/>
    </location>
</feature>
<evidence type="ECO:0000256" key="1">
    <source>
        <dbReference type="SAM" id="Phobius"/>
    </source>
</evidence>
<accession>A0ABW2XXG7</accession>
<evidence type="ECO:0000256" key="2">
    <source>
        <dbReference type="SAM" id="SignalP"/>
    </source>
</evidence>
<dbReference type="Proteomes" id="UP001597063">
    <property type="component" value="Unassembled WGS sequence"/>
</dbReference>
<feature type="transmembrane region" description="Helical" evidence="1">
    <location>
        <begin position="106"/>
        <end position="123"/>
    </location>
</feature>
<dbReference type="InterPro" id="IPR021215">
    <property type="entry name" value="DUF2752"/>
</dbReference>
<evidence type="ECO:0000313" key="3">
    <source>
        <dbReference type="EMBL" id="MFD0690978.1"/>
    </source>
</evidence>
<dbReference type="RefSeq" id="WP_242619742.1">
    <property type="nucleotide sequence ID" value="NZ_CAACUY010000261.1"/>
</dbReference>
<proteinExistence type="predicted"/>
<dbReference type="EMBL" id="JBHTGP010000026">
    <property type="protein sequence ID" value="MFD0690978.1"/>
    <property type="molecule type" value="Genomic_DNA"/>
</dbReference>
<evidence type="ECO:0000313" key="4">
    <source>
        <dbReference type="Proteomes" id="UP001597063"/>
    </source>
</evidence>
<gene>
    <name evidence="3" type="ORF">ACFQZM_41260</name>
</gene>
<keyword evidence="4" id="KW-1185">Reference proteome</keyword>
<organism evidence="3 4">
    <name type="scientific">Actinomadura fibrosa</name>
    <dbReference type="NCBI Taxonomy" id="111802"/>
    <lineage>
        <taxon>Bacteria</taxon>
        <taxon>Bacillati</taxon>
        <taxon>Actinomycetota</taxon>
        <taxon>Actinomycetes</taxon>
        <taxon>Streptosporangiales</taxon>
        <taxon>Thermomonosporaceae</taxon>
        <taxon>Actinomadura</taxon>
    </lineage>
</organism>
<comment type="caution">
    <text evidence="3">The sequence shown here is derived from an EMBL/GenBank/DDBJ whole genome shotgun (WGS) entry which is preliminary data.</text>
</comment>
<feature type="chain" id="PRO_5047422542" evidence="2">
    <location>
        <begin position="25"/>
        <end position="131"/>
    </location>
</feature>